<dbReference type="RefSeq" id="WP_190478754.1">
    <property type="nucleotide sequence ID" value="NZ_JACOFT010000002.1"/>
</dbReference>
<organism evidence="3 4">
    <name type="scientific">Undibacterium aquatile</name>
    <dbReference type="NCBI Taxonomy" id="1537398"/>
    <lineage>
        <taxon>Bacteria</taxon>
        <taxon>Pseudomonadati</taxon>
        <taxon>Pseudomonadota</taxon>
        <taxon>Betaproteobacteria</taxon>
        <taxon>Burkholderiales</taxon>
        <taxon>Oxalobacteraceae</taxon>
        <taxon>Undibacterium</taxon>
    </lineage>
</organism>
<reference evidence="3 4" key="1">
    <citation type="submission" date="2020-08" db="EMBL/GenBank/DDBJ databases">
        <title>Novel species isolated from subtropical streams in China.</title>
        <authorList>
            <person name="Lu H."/>
        </authorList>
    </citation>
    <scope>NUCLEOTIDE SEQUENCE [LARGE SCALE GENOMIC DNA]</scope>
    <source>
        <strain evidence="3 4">CCTCC AB 2015119</strain>
    </source>
</reference>
<gene>
    <name evidence="3" type="ORF">H8K26_08570</name>
</gene>
<feature type="signal peptide" evidence="1">
    <location>
        <begin position="1"/>
        <end position="25"/>
    </location>
</feature>
<dbReference type="Pfam" id="PF07969">
    <property type="entry name" value="Amidohydro_3"/>
    <property type="match status" value="1"/>
</dbReference>
<feature type="chain" id="PRO_5045796270" evidence="1">
    <location>
        <begin position="26"/>
        <end position="561"/>
    </location>
</feature>
<name>A0ABR6XF11_9BURK</name>
<keyword evidence="4" id="KW-1185">Reference proteome</keyword>
<evidence type="ECO:0000313" key="3">
    <source>
        <dbReference type="EMBL" id="MBC3811489.1"/>
    </source>
</evidence>
<sequence>MILIKTGLSLIAVTVLMSISAYATADTMIENANGYTLNRQQKLIRFDAIVFDDSGKITAVGRSKKLIRQFPLAQRINLHGKTLLPGLIDAHGHVLALGHHQAQLSLRDTRTLAEAQGRISDHAQRFPSQLWILGGEWNQVNWDSGRFPTAHDIDAVVSDRPVWLSRVDGHAAWANSRAMQLAGIGRDTPDPVGGKIERDAQGNPTGMLIDNAMDLIQAVIPPASDAGNRMALDAALLTLAQSGLTSVHDAGVSAEADRLFREYAANAKLSVRIYGMISGADDFFERISREGPLLSDGQDRYALRAVKLFADGALGSRGAALAAPYSDAPDTSGLLFQTKSAMAAMIKKAADKGYQVNVHAIGDAANRQILDGFAALPAAERTAARHRIEHAQVLAVEDIPRFKSLNIIPSMQPLHATSDMTMAEQRVGHERIKGAYAWRRYLKQGSRIACGSDFPVESANPFWGIHAAVTRRSRDGEPLHGWYADQAMTLTEAFRCFTLDAAYAAHQENIIGSLEKGKWADFIVVDRDMFTIPAQQIHQIQVVQTWLAGKVVYQNEAPSLK</sequence>
<dbReference type="CDD" id="cd01300">
    <property type="entry name" value="YtcJ_like"/>
    <property type="match status" value="1"/>
</dbReference>
<dbReference type="Gene3D" id="3.20.20.140">
    <property type="entry name" value="Metal-dependent hydrolases"/>
    <property type="match status" value="1"/>
</dbReference>
<evidence type="ECO:0000259" key="2">
    <source>
        <dbReference type="Pfam" id="PF07969"/>
    </source>
</evidence>
<dbReference type="EMBL" id="JACOFT010000002">
    <property type="protein sequence ID" value="MBC3811489.1"/>
    <property type="molecule type" value="Genomic_DNA"/>
</dbReference>
<feature type="domain" description="Amidohydrolase 3" evidence="2">
    <location>
        <begin position="76"/>
        <end position="553"/>
    </location>
</feature>
<dbReference type="Gene3D" id="2.30.40.10">
    <property type="entry name" value="Urease, subunit C, domain 1"/>
    <property type="match status" value="1"/>
</dbReference>
<dbReference type="InterPro" id="IPR032466">
    <property type="entry name" value="Metal_Hydrolase"/>
</dbReference>
<evidence type="ECO:0000313" key="4">
    <source>
        <dbReference type="Proteomes" id="UP000637632"/>
    </source>
</evidence>
<accession>A0ABR6XF11</accession>
<comment type="caution">
    <text evidence="3">The sequence shown here is derived from an EMBL/GenBank/DDBJ whole genome shotgun (WGS) entry which is preliminary data.</text>
</comment>
<dbReference type="SUPFAM" id="SSF51556">
    <property type="entry name" value="Metallo-dependent hydrolases"/>
    <property type="match status" value="1"/>
</dbReference>
<dbReference type="Proteomes" id="UP000637632">
    <property type="component" value="Unassembled WGS sequence"/>
</dbReference>
<dbReference type="InterPro" id="IPR033932">
    <property type="entry name" value="YtcJ-like"/>
</dbReference>
<dbReference type="PANTHER" id="PTHR22642:SF2">
    <property type="entry name" value="PROTEIN LONG AFTER FAR-RED 3"/>
    <property type="match status" value="1"/>
</dbReference>
<dbReference type="Gene3D" id="3.10.310.70">
    <property type="match status" value="1"/>
</dbReference>
<proteinExistence type="predicted"/>
<keyword evidence="1" id="KW-0732">Signal</keyword>
<evidence type="ECO:0000256" key="1">
    <source>
        <dbReference type="SAM" id="SignalP"/>
    </source>
</evidence>
<dbReference type="PANTHER" id="PTHR22642">
    <property type="entry name" value="IMIDAZOLONEPROPIONASE"/>
    <property type="match status" value="1"/>
</dbReference>
<dbReference type="InterPro" id="IPR013108">
    <property type="entry name" value="Amidohydro_3"/>
</dbReference>
<dbReference type="SUPFAM" id="SSF51338">
    <property type="entry name" value="Composite domain of metallo-dependent hydrolases"/>
    <property type="match status" value="1"/>
</dbReference>
<dbReference type="InterPro" id="IPR011059">
    <property type="entry name" value="Metal-dep_hydrolase_composite"/>
</dbReference>
<protein>
    <submittedName>
        <fullName evidence="3">Amidohydrolase</fullName>
    </submittedName>
</protein>